<sequence>MTGVRPNGSDADWHISSYSSSTSGDCVEAGPLTDGSARFAVRDSRHRDLGCLTFTAPEWAAFLAGVAVEDS</sequence>
<name>A0ABN2SH48_9ACTN</name>
<evidence type="ECO:0000259" key="2">
    <source>
        <dbReference type="Pfam" id="PF04149"/>
    </source>
</evidence>
<reference evidence="3 4" key="1">
    <citation type="journal article" date="2019" name="Int. J. Syst. Evol. Microbiol.">
        <title>The Global Catalogue of Microorganisms (GCM) 10K type strain sequencing project: providing services to taxonomists for standard genome sequencing and annotation.</title>
        <authorList>
            <consortium name="The Broad Institute Genomics Platform"/>
            <consortium name="The Broad Institute Genome Sequencing Center for Infectious Disease"/>
            <person name="Wu L."/>
            <person name="Ma J."/>
        </authorList>
    </citation>
    <scope>NUCLEOTIDE SEQUENCE [LARGE SCALE GENOMIC DNA]</scope>
    <source>
        <strain evidence="3 4">JCM 15313</strain>
    </source>
</reference>
<dbReference type="Proteomes" id="UP001501585">
    <property type="component" value="Unassembled WGS sequence"/>
</dbReference>
<gene>
    <name evidence="3" type="ORF">GCM10009799_10200</name>
</gene>
<dbReference type="RefSeq" id="WP_344160439.1">
    <property type="nucleotide sequence ID" value="NZ_BAAAPC010000003.1"/>
</dbReference>
<dbReference type="Pfam" id="PF04149">
    <property type="entry name" value="DUF397"/>
    <property type="match status" value="1"/>
</dbReference>
<dbReference type="InterPro" id="IPR007278">
    <property type="entry name" value="DUF397"/>
</dbReference>
<evidence type="ECO:0000256" key="1">
    <source>
        <dbReference type="SAM" id="MobiDB-lite"/>
    </source>
</evidence>
<organism evidence="3 4">
    <name type="scientific">Nocardiopsis rhodophaea</name>
    <dbReference type="NCBI Taxonomy" id="280238"/>
    <lineage>
        <taxon>Bacteria</taxon>
        <taxon>Bacillati</taxon>
        <taxon>Actinomycetota</taxon>
        <taxon>Actinomycetes</taxon>
        <taxon>Streptosporangiales</taxon>
        <taxon>Nocardiopsidaceae</taxon>
        <taxon>Nocardiopsis</taxon>
    </lineage>
</organism>
<evidence type="ECO:0000313" key="3">
    <source>
        <dbReference type="EMBL" id="GAA1986650.1"/>
    </source>
</evidence>
<keyword evidence="4" id="KW-1185">Reference proteome</keyword>
<proteinExistence type="predicted"/>
<accession>A0ABN2SH48</accession>
<protein>
    <recommendedName>
        <fullName evidence="2">DUF397 domain-containing protein</fullName>
    </recommendedName>
</protein>
<feature type="region of interest" description="Disordered" evidence="1">
    <location>
        <begin position="1"/>
        <end position="26"/>
    </location>
</feature>
<evidence type="ECO:0000313" key="4">
    <source>
        <dbReference type="Proteomes" id="UP001501585"/>
    </source>
</evidence>
<comment type="caution">
    <text evidence="3">The sequence shown here is derived from an EMBL/GenBank/DDBJ whole genome shotgun (WGS) entry which is preliminary data.</text>
</comment>
<dbReference type="EMBL" id="BAAAPC010000003">
    <property type="protein sequence ID" value="GAA1986650.1"/>
    <property type="molecule type" value="Genomic_DNA"/>
</dbReference>
<feature type="domain" description="DUF397" evidence="2">
    <location>
        <begin position="11"/>
        <end position="66"/>
    </location>
</feature>